<comment type="caution">
    <text evidence="3">The sequence shown here is derived from an EMBL/GenBank/DDBJ whole genome shotgun (WGS) entry which is preliminary data.</text>
</comment>
<feature type="signal peptide" evidence="1">
    <location>
        <begin position="1"/>
        <end position="24"/>
    </location>
</feature>
<dbReference type="EMBL" id="JAAHBT010000268">
    <property type="protein sequence ID" value="NES11541.1"/>
    <property type="molecule type" value="Genomic_DNA"/>
</dbReference>
<keyword evidence="1" id="KW-0732">Signal</keyword>
<gene>
    <name evidence="3" type="ORF">G3O07_20130</name>
</gene>
<dbReference type="SUPFAM" id="SSF56436">
    <property type="entry name" value="C-type lectin-like"/>
    <property type="match status" value="1"/>
</dbReference>
<dbReference type="InterPro" id="IPR016187">
    <property type="entry name" value="CTDL_fold"/>
</dbReference>
<dbReference type="PANTHER" id="PTHR23150:SF19">
    <property type="entry name" value="FORMYLGLYCINE-GENERATING ENZYME"/>
    <property type="match status" value="1"/>
</dbReference>
<feature type="non-terminal residue" evidence="3">
    <location>
        <position position="214"/>
    </location>
</feature>
<dbReference type="PANTHER" id="PTHR23150">
    <property type="entry name" value="SULFATASE MODIFYING FACTOR 1, 2"/>
    <property type="match status" value="1"/>
</dbReference>
<dbReference type="InterPro" id="IPR051043">
    <property type="entry name" value="Sulfatase_Mod_Factor_Kinase"/>
</dbReference>
<dbReference type="Gene3D" id="3.90.1580.10">
    <property type="entry name" value="paralog of FGE (formylglycine-generating enzyme)"/>
    <property type="match status" value="1"/>
</dbReference>
<reference evidence="3 4" key="1">
    <citation type="submission" date="2020-02" db="EMBL/GenBank/DDBJ databases">
        <title>Broccoli isolated Pseudomonas sp.</title>
        <authorList>
            <person name="Fujikawa T."/>
            <person name="Sawada H."/>
        </authorList>
    </citation>
    <scope>NUCLEOTIDE SEQUENCE [LARGE SCALE GENOMIC DNA]</scope>
    <source>
        <strain evidence="3 4">JCM 32154</strain>
    </source>
</reference>
<dbReference type="InterPro" id="IPR042095">
    <property type="entry name" value="SUMF_sf"/>
</dbReference>
<evidence type="ECO:0000313" key="4">
    <source>
        <dbReference type="Proteomes" id="UP000471751"/>
    </source>
</evidence>
<evidence type="ECO:0000256" key="1">
    <source>
        <dbReference type="SAM" id="SignalP"/>
    </source>
</evidence>
<feature type="domain" description="Sulfatase-modifying factor enzyme-like" evidence="2">
    <location>
        <begin position="70"/>
        <end position="210"/>
    </location>
</feature>
<keyword evidence="4" id="KW-1185">Reference proteome</keyword>
<dbReference type="Pfam" id="PF03781">
    <property type="entry name" value="FGE-sulfatase"/>
    <property type="match status" value="1"/>
</dbReference>
<proteinExistence type="predicted"/>
<dbReference type="GO" id="GO:0120147">
    <property type="term" value="F:formylglycine-generating oxidase activity"/>
    <property type="evidence" value="ECO:0007669"/>
    <property type="project" value="TreeGrafter"/>
</dbReference>
<sequence length="214" mass="24572">MFYLPAVRVLLPACALLLLTGCQAQSLPLPKSEKLSAEKVAQIATTIDQTYPKLSTDIRTQLLNTVVQSLDNMVFVEGGEFQMGDFGWKCDYDPSNMCEWPCGVEPERLCPISFRNNDDFVHPVKLSSYYFSKFQTTIRDFDLFFITQGKPLFDRELRKRKDLAFRFQSKMPAPTKSWQEAKDYCAWLGQLSGYPVSLPTEAQWEYAARSRGQY</sequence>
<protein>
    <submittedName>
        <fullName evidence="3">Formylglycine-generating enzyme family protein</fullName>
    </submittedName>
</protein>
<dbReference type="Proteomes" id="UP000471751">
    <property type="component" value="Unassembled WGS sequence"/>
</dbReference>
<evidence type="ECO:0000259" key="2">
    <source>
        <dbReference type="Pfam" id="PF03781"/>
    </source>
</evidence>
<dbReference type="InterPro" id="IPR005532">
    <property type="entry name" value="SUMF_dom"/>
</dbReference>
<name>A0A6I5RVV4_9PSED</name>
<accession>A0A6I5RVV4</accession>
<organism evidence="3 4">
    <name type="scientific">Pseudomonas laurentiana</name>
    <dbReference type="NCBI Taxonomy" id="2364649"/>
    <lineage>
        <taxon>Bacteria</taxon>
        <taxon>Pseudomonadati</taxon>
        <taxon>Pseudomonadota</taxon>
        <taxon>Gammaproteobacteria</taxon>
        <taxon>Pseudomonadales</taxon>
        <taxon>Pseudomonadaceae</taxon>
        <taxon>Pseudomonas</taxon>
    </lineage>
</organism>
<evidence type="ECO:0000313" key="3">
    <source>
        <dbReference type="EMBL" id="NES11541.1"/>
    </source>
</evidence>
<dbReference type="AlphaFoldDB" id="A0A6I5RVV4"/>
<feature type="chain" id="PRO_5026346725" evidence="1">
    <location>
        <begin position="25"/>
        <end position="214"/>
    </location>
</feature>